<dbReference type="OrthoDB" id="10018137at2"/>
<dbReference type="EMBL" id="FWZT01000001">
    <property type="protein sequence ID" value="SME87907.1"/>
    <property type="molecule type" value="Genomic_DNA"/>
</dbReference>
<reference evidence="3" key="1">
    <citation type="submission" date="2017-04" db="EMBL/GenBank/DDBJ databases">
        <authorList>
            <person name="Varghese N."/>
            <person name="Submissions S."/>
        </authorList>
    </citation>
    <scope>NUCLEOTIDE SEQUENCE [LARGE SCALE GENOMIC DNA]</scope>
    <source>
        <strain evidence="3">RKEM611</strain>
    </source>
</reference>
<feature type="signal peptide" evidence="1">
    <location>
        <begin position="1"/>
        <end position="24"/>
    </location>
</feature>
<name>A0A1Y6B3Q6_9BACT</name>
<accession>A0A1Y6B3Q6</accession>
<dbReference type="AlphaFoldDB" id="A0A1Y6B3Q6"/>
<keyword evidence="3" id="KW-1185">Reference proteome</keyword>
<proteinExistence type="predicted"/>
<evidence type="ECO:0000256" key="1">
    <source>
        <dbReference type="SAM" id="SignalP"/>
    </source>
</evidence>
<evidence type="ECO:0000313" key="2">
    <source>
        <dbReference type="EMBL" id="SME87907.1"/>
    </source>
</evidence>
<sequence length="247" mass="27971">MSQKALAAALFLLLSMAYSSFSYAEREDLEDSPDLKDLIQQKFEDIKQFRSRLHRWERSIRGFRRDHNFSLGIGAFSGAWEGTIPRENVNDSQQEILSFLYDTDRYIVRGSYSFHLDLGSRFGYFIGTGFGVSVSESAKQQSFEEPGIYELPGINLGLVWNISPAVRLSLAGSLHLVRIDRFYHETEEAVTTAIGESQSIAIDLFITISSGIRVEYENYAMKVDGGNDVLIKRHGKGVTLSWVRHLI</sequence>
<dbReference type="RefSeq" id="WP_132314788.1">
    <property type="nucleotide sequence ID" value="NZ_FWZT01000001.1"/>
</dbReference>
<protein>
    <recommendedName>
        <fullName evidence="4">Outer membrane protein beta-barrel domain-containing protein</fullName>
    </recommendedName>
</protein>
<feature type="chain" id="PRO_5013391655" description="Outer membrane protein beta-barrel domain-containing protein" evidence="1">
    <location>
        <begin position="25"/>
        <end position="247"/>
    </location>
</feature>
<organism evidence="2 3">
    <name type="scientific">Pseudobacteriovorax antillogorgiicola</name>
    <dbReference type="NCBI Taxonomy" id="1513793"/>
    <lineage>
        <taxon>Bacteria</taxon>
        <taxon>Pseudomonadati</taxon>
        <taxon>Bdellovibrionota</taxon>
        <taxon>Oligoflexia</taxon>
        <taxon>Oligoflexales</taxon>
        <taxon>Pseudobacteriovoracaceae</taxon>
        <taxon>Pseudobacteriovorax</taxon>
    </lineage>
</organism>
<gene>
    <name evidence="2" type="ORF">SAMN06296036_10168</name>
</gene>
<keyword evidence="1" id="KW-0732">Signal</keyword>
<dbReference type="Proteomes" id="UP000192907">
    <property type="component" value="Unassembled WGS sequence"/>
</dbReference>
<dbReference type="STRING" id="1513793.SAMN06296036_10168"/>
<evidence type="ECO:0008006" key="4">
    <source>
        <dbReference type="Google" id="ProtNLM"/>
    </source>
</evidence>
<evidence type="ECO:0000313" key="3">
    <source>
        <dbReference type="Proteomes" id="UP000192907"/>
    </source>
</evidence>